<name>A0ABU0MFF3_9PROT</name>
<feature type="compositionally biased region" description="Basic and acidic residues" evidence="1">
    <location>
        <begin position="1"/>
        <end position="17"/>
    </location>
</feature>
<dbReference type="Proteomes" id="UP001244552">
    <property type="component" value="Unassembled WGS sequence"/>
</dbReference>
<evidence type="ECO:0000313" key="2">
    <source>
        <dbReference type="EMBL" id="MDQ0532168.1"/>
    </source>
</evidence>
<dbReference type="RefSeq" id="WP_209980190.1">
    <property type="nucleotide sequence ID" value="NZ_JAGINO010000003.1"/>
</dbReference>
<keyword evidence="3" id="KW-1185">Reference proteome</keyword>
<organism evidence="2 3">
    <name type="scientific">Azospirillum picis</name>
    <dbReference type="NCBI Taxonomy" id="488438"/>
    <lineage>
        <taxon>Bacteria</taxon>
        <taxon>Pseudomonadati</taxon>
        <taxon>Pseudomonadota</taxon>
        <taxon>Alphaproteobacteria</taxon>
        <taxon>Rhodospirillales</taxon>
        <taxon>Azospirillaceae</taxon>
        <taxon>Azospirillum</taxon>
    </lineage>
</organism>
<sequence length="51" mass="5561">MNDRDQASGQTPKRDDASQQPQTGGPGKIDSRTEKAQEEAAKDRARQGGYQ</sequence>
<evidence type="ECO:0000313" key="3">
    <source>
        <dbReference type="Proteomes" id="UP001244552"/>
    </source>
</evidence>
<evidence type="ECO:0000256" key="1">
    <source>
        <dbReference type="SAM" id="MobiDB-lite"/>
    </source>
</evidence>
<gene>
    <name evidence="2" type="ORF">QO018_001012</name>
</gene>
<protein>
    <submittedName>
        <fullName evidence="2">Uncharacterized protein</fullName>
    </submittedName>
</protein>
<proteinExistence type="predicted"/>
<feature type="compositionally biased region" description="Basic and acidic residues" evidence="1">
    <location>
        <begin position="29"/>
        <end position="51"/>
    </location>
</feature>
<dbReference type="EMBL" id="JAUSVU010000003">
    <property type="protein sequence ID" value="MDQ0532168.1"/>
    <property type="molecule type" value="Genomic_DNA"/>
</dbReference>
<comment type="caution">
    <text evidence="2">The sequence shown here is derived from an EMBL/GenBank/DDBJ whole genome shotgun (WGS) entry which is preliminary data.</text>
</comment>
<accession>A0ABU0MFF3</accession>
<feature type="region of interest" description="Disordered" evidence="1">
    <location>
        <begin position="1"/>
        <end position="51"/>
    </location>
</feature>
<reference evidence="2 3" key="1">
    <citation type="submission" date="2023-07" db="EMBL/GenBank/DDBJ databases">
        <title>Genomic Encyclopedia of Type Strains, Phase IV (KMG-IV): sequencing the most valuable type-strain genomes for metagenomic binning, comparative biology and taxonomic classification.</title>
        <authorList>
            <person name="Goeker M."/>
        </authorList>
    </citation>
    <scope>NUCLEOTIDE SEQUENCE [LARGE SCALE GENOMIC DNA]</scope>
    <source>
        <strain evidence="2 3">DSM 19922</strain>
    </source>
</reference>